<name>A0A1I0HUW4_9EURY</name>
<evidence type="ECO:0000313" key="4">
    <source>
        <dbReference type="Proteomes" id="UP000199320"/>
    </source>
</evidence>
<dbReference type="STRING" id="392421.SAMN04488694_11552"/>
<accession>A0A1I0HUW4</accession>
<evidence type="ECO:0000313" key="5">
    <source>
        <dbReference type="Proteomes" id="UP000324021"/>
    </source>
</evidence>
<proteinExistence type="predicted"/>
<evidence type="ECO:0000313" key="3">
    <source>
        <dbReference type="EMBL" id="SET87907.1"/>
    </source>
</evidence>
<evidence type="ECO:0000313" key="2">
    <source>
        <dbReference type="EMBL" id="SDD12302.1"/>
    </source>
</evidence>
<dbReference type="InterPro" id="IPR058280">
    <property type="entry name" value="DUF7974"/>
</dbReference>
<dbReference type="AlphaFoldDB" id="A0A1I0HUW4"/>
<evidence type="ECO:0000259" key="1">
    <source>
        <dbReference type="Pfam" id="PF25929"/>
    </source>
</evidence>
<keyword evidence="4" id="KW-1185">Reference proteome</keyword>
<gene>
    <name evidence="3" type="ORF">SAMN04488694_11552</name>
    <name evidence="2" type="ORF">SAMN05192552_101341</name>
</gene>
<organism evidence="3 4">
    <name type="scientific">Natrinema hispanicum</name>
    <dbReference type="NCBI Taxonomy" id="392421"/>
    <lineage>
        <taxon>Archaea</taxon>
        <taxon>Methanobacteriati</taxon>
        <taxon>Methanobacteriota</taxon>
        <taxon>Stenosarchaea group</taxon>
        <taxon>Halobacteria</taxon>
        <taxon>Halobacteriales</taxon>
        <taxon>Natrialbaceae</taxon>
        <taxon>Natrinema</taxon>
    </lineage>
</organism>
<reference evidence="4 5" key="2">
    <citation type="submission" date="2016-10" db="EMBL/GenBank/DDBJ databases">
        <authorList>
            <person name="Varghese N."/>
            <person name="Submissions S."/>
        </authorList>
    </citation>
    <scope>NUCLEOTIDE SEQUENCE [LARGE SCALE GENOMIC DNA]</scope>
    <source>
        <strain evidence="2 5">CDM_1</strain>
        <strain evidence="4">CDM_6</strain>
    </source>
</reference>
<dbReference type="Proteomes" id="UP000324021">
    <property type="component" value="Unassembled WGS sequence"/>
</dbReference>
<sequence length="162" mass="18844">MTRDARPRERATDERTRTIDWATLSHVVTPQALRYRAIDVGVSTDKRRYEPGEPVEITITFRNRLPIPIRIRTDSPNYWYWTVDGLRSASQVPRAVPDRPAAFSFTRRERKRFQRQWHQRMQVSEDDWQPVDPGRYTIAVGLTRSDAAAHGLVDTAVIEIVS</sequence>
<dbReference type="Proteomes" id="UP000199320">
    <property type="component" value="Unassembled WGS sequence"/>
</dbReference>
<feature type="domain" description="DUF7974" evidence="1">
    <location>
        <begin position="27"/>
        <end position="160"/>
    </location>
</feature>
<dbReference type="EMBL" id="FMZP01000013">
    <property type="protein sequence ID" value="SDD12302.1"/>
    <property type="molecule type" value="Genomic_DNA"/>
</dbReference>
<protein>
    <recommendedName>
        <fullName evidence="1">DUF7974 domain-containing protein</fullName>
    </recommendedName>
</protein>
<dbReference type="Pfam" id="PF25929">
    <property type="entry name" value="DUF7974"/>
    <property type="match status" value="1"/>
</dbReference>
<dbReference type="RefSeq" id="WP_092933975.1">
    <property type="nucleotide sequence ID" value="NZ_FMZP01000013.1"/>
</dbReference>
<dbReference type="EMBL" id="FOIC01000015">
    <property type="protein sequence ID" value="SET87907.1"/>
    <property type="molecule type" value="Genomic_DNA"/>
</dbReference>
<dbReference type="OrthoDB" id="196304at2157"/>
<reference evidence="3" key="1">
    <citation type="submission" date="2016-10" db="EMBL/GenBank/DDBJ databases">
        <authorList>
            <person name="de Groot N.N."/>
        </authorList>
    </citation>
    <scope>NUCLEOTIDE SEQUENCE [LARGE SCALE GENOMIC DNA]</scope>
    <source>
        <strain evidence="3">CDM_6</strain>
    </source>
</reference>